<name>A0A0A9FQI0_ARUDO</name>
<proteinExistence type="predicted"/>
<accession>A0A0A9FQI0</accession>
<evidence type="ECO:0000313" key="1">
    <source>
        <dbReference type="EMBL" id="JAE10553.1"/>
    </source>
</evidence>
<sequence>MLSVMLTLLTPKWCMQPGQLITPSFYFSQHLIFPLFNQSSELLLLFVPAALPSSCSGCLSCVHVCVRDMKAKLPTMLC</sequence>
<reference evidence="1" key="2">
    <citation type="journal article" date="2015" name="Data Brief">
        <title>Shoot transcriptome of the giant reed, Arundo donax.</title>
        <authorList>
            <person name="Barrero R.A."/>
            <person name="Guerrero F.D."/>
            <person name="Moolhuijzen P."/>
            <person name="Goolsby J.A."/>
            <person name="Tidwell J."/>
            <person name="Bellgard S.E."/>
            <person name="Bellgard M.I."/>
        </authorList>
    </citation>
    <scope>NUCLEOTIDE SEQUENCE</scope>
    <source>
        <tissue evidence="1">Shoot tissue taken approximately 20 cm above the soil surface</tissue>
    </source>
</reference>
<dbReference type="AlphaFoldDB" id="A0A0A9FQI0"/>
<protein>
    <submittedName>
        <fullName evidence="1">Uncharacterized protein</fullName>
    </submittedName>
</protein>
<reference evidence="1" key="1">
    <citation type="submission" date="2014-09" db="EMBL/GenBank/DDBJ databases">
        <authorList>
            <person name="Magalhaes I.L.F."/>
            <person name="Oliveira U."/>
            <person name="Santos F.R."/>
            <person name="Vidigal T.H.D.A."/>
            <person name="Brescovit A.D."/>
            <person name="Santos A.J."/>
        </authorList>
    </citation>
    <scope>NUCLEOTIDE SEQUENCE</scope>
    <source>
        <tissue evidence="1">Shoot tissue taken approximately 20 cm above the soil surface</tissue>
    </source>
</reference>
<dbReference type="EMBL" id="GBRH01187343">
    <property type="protein sequence ID" value="JAE10553.1"/>
    <property type="molecule type" value="Transcribed_RNA"/>
</dbReference>
<organism evidence="1">
    <name type="scientific">Arundo donax</name>
    <name type="common">Giant reed</name>
    <name type="synonym">Donax arundinaceus</name>
    <dbReference type="NCBI Taxonomy" id="35708"/>
    <lineage>
        <taxon>Eukaryota</taxon>
        <taxon>Viridiplantae</taxon>
        <taxon>Streptophyta</taxon>
        <taxon>Embryophyta</taxon>
        <taxon>Tracheophyta</taxon>
        <taxon>Spermatophyta</taxon>
        <taxon>Magnoliopsida</taxon>
        <taxon>Liliopsida</taxon>
        <taxon>Poales</taxon>
        <taxon>Poaceae</taxon>
        <taxon>PACMAD clade</taxon>
        <taxon>Arundinoideae</taxon>
        <taxon>Arundineae</taxon>
        <taxon>Arundo</taxon>
    </lineage>
</organism>